<dbReference type="EMBL" id="GBHO01042748">
    <property type="protein sequence ID" value="JAG00856.1"/>
    <property type="molecule type" value="Transcribed_RNA"/>
</dbReference>
<name>A0A0A9W0B3_LYGHE</name>
<reference evidence="1" key="1">
    <citation type="journal article" date="2014" name="PLoS ONE">
        <title>Transcriptome-Based Identification of ABC Transporters in the Western Tarnished Plant Bug Lygus hesperus.</title>
        <authorList>
            <person name="Hull J.J."/>
            <person name="Chaney K."/>
            <person name="Geib S.M."/>
            <person name="Fabrick J.A."/>
            <person name="Brent C.S."/>
            <person name="Walsh D."/>
            <person name="Lavine L.C."/>
        </authorList>
    </citation>
    <scope>NUCLEOTIDE SEQUENCE</scope>
</reference>
<evidence type="ECO:0000313" key="1">
    <source>
        <dbReference type="EMBL" id="JAG00856.1"/>
    </source>
</evidence>
<accession>A0A0A9W0B3</accession>
<sequence length="258" mass="29164">LLSVYLRRVGVNTRFQAAMMQKHGILLFIIILGFFLEASSMDPGHDGYIINCYLDNVKSIIRERTGNNGYLSLPDFDVFSDKFYGFHGRRGSFENVATIYRVDEAKLTEYGAVTNLRATFYLPDSHLHYEITMFDVMKIDLDVTVLINAIDINVNYTKSDNSCSLHYDTDSLYVSKLEGSIVSAHINILHQPFIPSVVAEFMESSSETLVELFVDTGLIFFVRAGFTDYLYQSFIAAVGHMDMCDIFDGRAQCGLLTL</sequence>
<feature type="non-terminal residue" evidence="1">
    <location>
        <position position="1"/>
    </location>
</feature>
<organism evidence="1">
    <name type="scientific">Lygus hesperus</name>
    <name type="common">Western plant bug</name>
    <dbReference type="NCBI Taxonomy" id="30085"/>
    <lineage>
        <taxon>Eukaryota</taxon>
        <taxon>Metazoa</taxon>
        <taxon>Ecdysozoa</taxon>
        <taxon>Arthropoda</taxon>
        <taxon>Hexapoda</taxon>
        <taxon>Insecta</taxon>
        <taxon>Pterygota</taxon>
        <taxon>Neoptera</taxon>
        <taxon>Paraneoptera</taxon>
        <taxon>Hemiptera</taxon>
        <taxon>Heteroptera</taxon>
        <taxon>Panheteroptera</taxon>
        <taxon>Cimicomorpha</taxon>
        <taxon>Miridae</taxon>
        <taxon>Mirini</taxon>
        <taxon>Lygus</taxon>
    </lineage>
</organism>
<proteinExistence type="predicted"/>
<reference evidence="1" key="2">
    <citation type="submission" date="2014-07" db="EMBL/GenBank/DDBJ databases">
        <authorList>
            <person name="Hull J."/>
        </authorList>
    </citation>
    <scope>NUCLEOTIDE SEQUENCE</scope>
</reference>
<protein>
    <submittedName>
        <fullName evidence="1">Uncharacterized protein</fullName>
    </submittedName>
</protein>
<dbReference type="AlphaFoldDB" id="A0A0A9W0B3"/>
<gene>
    <name evidence="1" type="ORF">CM83_38169</name>
</gene>